<dbReference type="InterPro" id="IPR027417">
    <property type="entry name" value="P-loop_NTPase"/>
</dbReference>
<dbReference type="Proteomes" id="UP001229244">
    <property type="component" value="Unassembled WGS sequence"/>
</dbReference>
<proteinExistence type="inferred from homology"/>
<dbReference type="InterPro" id="IPR030660">
    <property type="entry name" value="ABC_branched_ATPase_LivF/BraG"/>
</dbReference>
<keyword evidence="2" id="KW-0813">Transport</keyword>
<keyword evidence="5" id="KW-0029">Amino-acid transport</keyword>
<dbReference type="EMBL" id="JAUSUL010000002">
    <property type="protein sequence ID" value="MDQ0316089.1"/>
    <property type="molecule type" value="Genomic_DNA"/>
</dbReference>
<protein>
    <submittedName>
        <fullName evidence="7">Branched-chain amino acid transport system ATP-binding protein</fullName>
    </submittedName>
</protein>
<dbReference type="InterPro" id="IPR052156">
    <property type="entry name" value="BCAA_Transport_ATP-bd_LivF"/>
</dbReference>
<dbReference type="GO" id="GO:0015658">
    <property type="term" value="F:branched-chain amino acid transmembrane transporter activity"/>
    <property type="evidence" value="ECO:0007669"/>
    <property type="project" value="InterPro"/>
</dbReference>
<organism evidence="7 8">
    <name type="scientific">Amorphus orientalis</name>
    <dbReference type="NCBI Taxonomy" id="649198"/>
    <lineage>
        <taxon>Bacteria</taxon>
        <taxon>Pseudomonadati</taxon>
        <taxon>Pseudomonadota</taxon>
        <taxon>Alphaproteobacteria</taxon>
        <taxon>Hyphomicrobiales</taxon>
        <taxon>Amorphaceae</taxon>
        <taxon>Amorphus</taxon>
    </lineage>
</organism>
<dbReference type="InterPro" id="IPR003593">
    <property type="entry name" value="AAA+_ATPase"/>
</dbReference>
<comment type="similarity">
    <text evidence="1">Belongs to the ABC transporter superfamily.</text>
</comment>
<dbReference type="InterPro" id="IPR017871">
    <property type="entry name" value="ABC_transporter-like_CS"/>
</dbReference>
<evidence type="ECO:0000259" key="6">
    <source>
        <dbReference type="PROSITE" id="PS50893"/>
    </source>
</evidence>
<comment type="caution">
    <text evidence="7">The sequence shown here is derived from an EMBL/GenBank/DDBJ whole genome shotgun (WGS) entry which is preliminary data.</text>
</comment>
<dbReference type="RefSeq" id="WP_306885916.1">
    <property type="nucleotide sequence ID" value="NZ_JAUSUL010000002.1"/>
</dbReference>
<dbReference type="GO" id="GO:0005524">
    <property type="term" value="F:ATP binding"/>
    <property type="evidence" value="ECO:0007669"/>
    <property type="project" value="UniProtKB-KW"/>
</dbReference>
<evidence type="ECO:0000256" key="5">
    <source>
        <dbReference type="ARBA" id="ARBA00022970"/>
    </source>
</evidence>
<sequence>MLRIEDLRSGYGRIEALHGITIEVNAGEIVTLVGGNGAGKTTLLKAVSGVQPVSGGRITFEGADITQATPHKRVALGISQSPEGRQIFGPLSVEDNLRLGAYRSSQGSAAVEADLQKIYAMFPILAERRKNPAGGLSGGQQQMLAIGRALMSRPRLLLLDEPSMGLAPILVDQILETIASLRDQGVTVFLVEQNAFAALSIADRGYVIETGEIAKEGTGKDLIADPAVREAYLGV</sequence>
<dbReference type="Gene3D" id="3.40.50.300">
    <property type="entry name" value="P-loop containing nucleotide triphosphate hydrolases"/>
    <property type="match status" value="1"/>
</dbReference>
<evidence type="ECO:0000313" key="8">
    <source>
        <dbReference type="Proteomes" id="UP001229244"/>
    </source>
</evidence>
<name>A0AAE3VNW4_9HYPH</name>
<dbReference type="GO" id="GO:0015807">
    <property type="term" value="P:L-amino acid transport"/>
    <property type="evidence" value="ECO:0007669"/>
    <property type="project" value="TreeGrafter"/>
</dbReference>
<dbReference type="SMART" id="SM00382">
    <property type="entry name" value="AAA"/>
    <property type="match status" value="1"/>
</dbReference>
<evidence type="ECO:0000256" key="3">
    <source>
        <dbReference type="ARBA" id="ARBA00022741"/>
    </source>
</evidence>
<dbReference type="GO" id="GO:0016887">
    <property type="term" value="F:ATP hydrolysis activity"/>
    <property type="evidence" value="ECO:0007669"/>
    <property type="project" value="InterPro"/>
</dbReference>
<dbReference type="Pfam" id="PF00005">
    <property type="entry name" value="ABC_tran"/>
    <property type="match status" value="1"/>
</dbReference>
<dbReference type="PIRSF" id="PIRSF039137">
    <property type="entry name" value="ABC_branched_ATPase"/>
    <property type="match status" value="1"/>
</dbReference>
<evidence type="ECO:0000313" key="7">
    <source>
        <dbReference type="EMBL" id="MDQ0316089.1"/>
    </source>
</evidence>
<dbReference type="InterPro" id="IPR003439">
    <property type="entry name" value="ABC_transporter-like_ATP-bd"/>
</dbReference>
<reference evidence="7" key="1">
    <citation type="submission" date="2023-07" db="EMBL/GenBank/DDBJ databases">
        <title>Genomic Encyclopedia of Type Strains, Phase IV (KMG-IV): sequencing the most valuable type-strain genomes for metagenomic binning, comparative biology and taxonomic classification.</title>
        <authorList>
            <person name="Goeker M."/>
        </authorList>
    </citation>
    <scope>NUCLEOTIDE SEQUENCE</scope>
    <source>
        <strain evidence="7">DSM 21202</strain>
    </source>
</reference>
<keyword evidence="8" id="KW-1185">Reference proteome</keyword>
<evidence type="ECO:0000256" key="1">
    <source>
        <dbReference type="ARBA" id="ARBA00005417"/>
    </source>
</evidence>
<dbReference type="AlphaFoldDB" id="A0AAE3VNW4"/>
<evidence type="ECO:0000256" key="2">
    <source>
        <dbReference type="ARBA" id="ARBA00022448"/>
    </source>
</evidence>
<evidence type="ECO:0000256" key="4">
    <source>
        <dbReference type="ARBA" id="ARBA00022840"/>
    </source>
</evidence>
<dbReference type="CDD" id="cd03224">
    <property type="entry name" value="ABC_TM1139_LivF_branched"/>
    <property type="match status" value="1"/>
</dbReference>
<dbReference type="SUPFAM" id="SSF52540">
    <property type="entry name" value="P-loop containing nucleoside triphosphate hydrolases"/>
    <property type="match status" value="1"/>
</dbReference>
<dbReference type="PANTHER" id="PTHR43820:SF4">
    <property type="entry name" value="HIGH-AFFINITY BRANCHED-CHAIN AMINO ACID TRANSPORT ATP-BINDING PROTEIN LIVF"/>
    <property type="match status" value="1"/>
</dbReference>
<gene>
    <name evidence="7" type="ORF">J2S73_002546</name>
</gene>
<dbReference type="PROSITE" id="PS00211">
    <property type="entry name" value="ABC_TRANSPORTER_1"/>
    <property type="match status" value="1"/>
</dbReference>
<keyword evidence="4 7" id="KW-0067">ATP-binding</keyword>
<dbReference type="PROSITE" id="PS50893">
    <property type="entry name" value="ABC_TRANSPORTER_2"/>
    <property type="match status" value="1"/>
</dbReference>
<keyword evidence="3" id="KW-0547">Nucleotide-binding</keyword>
<accession>A0AAE3VNW4</accession>
<feature type="domain" description="ABC transporter" evidence="6">
    <location>
        <begin position="2"/>
        <end position="235"/>
    </location>
</feature>
<dbReference type="PANTHER" id="PTHR43820">
    <property type="entry name" value="HIGH-AFFINITY BRANCHED-CHAIN AMINO ACID TRANSPORT ATP-BINDING PROTEIN LIVF"/>
    <property type="match status" value="1"/>
</dbReference>